<evidence type="ECO:0008006" key="3">
    <source>
        <dbReference type="Google" id="ProtNLM"/>
    </source>
</evidence>
<comment type="caution">
    <text evidence="1">The sequence shown here is derived from an EMBL/GenBank/DDBJ whole genome shotgun (WGS) entry which is preliminary data.</text>
</comment>
<organism evidence="1 2">
    <name type="scientific">Kitasatospora misakiensis</name>
    <dbReference type="NCBI Taxonomy" id="67330"/>
    <lineage>
        <taxon>Bacteria</taxon>
        <taxon>Bacillati</taxon>
        <taxon>Actinomycetota</taxon>
        <taxon>Actinomycetes</taxon>
        <taxon>Kitasatosporales</taxon>
        <taxon>Streptomycetaceae</taxon>
        <taxon>Kitasatospora</taxon>
    </lineage>
</organism>
<reference evidence="2" key="1">
    <citation type="journal article" date="2019" name="Int. J. Syst. Evol. Microbiol.">
        <title>The Global Catalogue of Microorganisms (GCM) 10K type strain sequencing project: providing services to taxonomists for standard genome sequencing and annotation.</title>
        <authorList>
            <consortium name="The Broad Institute Genomics Platform"/>
            <consortium name="The Broad Institute Genome Sequencing Center for Infectious Disease"/>
            <person name="Wu L."/>
            <person name="Ma J."/>
        </authorList>
    </citation>
    <scope>NUCLEOTIDE SEQUENCE [LARGE SCALE GENOMIC DNA]</scope>
    <source>
        <strain evidence="2">CGMCC 4.1437</strain>
    </source>
</reference>
<dbReference type="EMBL" id="JBHSOF010000041">
    <property type="protein sequence ID" value="MFC5666538.1"/>
    <property type="molecule type" value="Genomic_DNA"/>
</dbReference>
<name>A0ABW0X7M1_9ACTN</name>
<protein>
    <recommendedName>
        <fullName evidence="3">Lantibiotic</fullName>
    </recommendedName>
</protein>
<evidence type="ECO:0000313" key="1">
    <source>
        <dbReference type="EMBL" id="MFC5666538.1"/>
    </source>
</evidence>
<accession>A0ABW0X7M1</accession>
<gene>
    <name evidence="1" type="ORF">ACFP3U_26665</name>
</gene>
<proteinExistence type="predicted"/>
<dbReference type="RefSeq" id="WP_380228222.1">
    <property type="nucleotide sequence ID" value="NZ_JBHSOF010000041.1"/>
</dbReference>
<keyword evidence="2" id="KW-1185">Reference proteome</keyword>
<dbReference type="Proteomes" id="UP001595975">
    <property type="component" value="Unassembled WGS sequence"/>
</dbReference>
<evidence type="ECO:0000313" key="2">
    <source>
        <dbReference type="Proteomes" id="UP001595975"/>
    </source>
</evidence>
<sequence length="66" mass="7068">MTATAVLQAQDQLAEFDLDIRLDAEDLTPLDPRMGAGTSAEICTVTAYCGVETLNTFCNTSHWGAC</sequence>